<evidence type="ECO:0000256" key="6">
    <source>
        <dbReference type="ARBA" id="ARBA00023235"/>
    </source>
</evidence>
<dbReference type="SUPFAM" id="SSF56112">
    <property type="entry name" value="Protein kinase-like (PK-like)"/>
    <property type="match status" value="1"/>
</dbReference>
<dbReference type="GO" id="GO:0005975">
    <property type="term" value="P:carbohydrate metabolic process"/>
    <property type="evidence" value="ECO:0007669"/>
    <property type="project" value="InterPro"/>
</dbReference>
<dbReference type="InterPro" id="IPR006047">
    <property type="entry name" value="GH13_cat_dom"/>
</dbReference>
<sequence length="1123" mass="126912">MSTAETSEALVDAPIEVPSAPETEREETQAIDLAAADWYKDAIIYQLHVKAFQDTNGDGIGDFEGLMQRLDHVESLGVTTIWLLPFYPSPLRDDGYDISDYRHVNPSYGDMDAFKAFIAEAHRRGIRVITELVVNHTSDQHPWFQAARKAPPGSPERDFYVWSDTDKRYGGTRIIFLDTETSNWAWDQEAGAYYWHRFYSHQPDLNFDNPKVLEEIIDVMRFWLDLGVDGLRLDAVPYLCEREGTNNENLPETHAILRRIRAEVDAQYPDRMLLAEANQWPEDTHPYFGDGDECHMAFHFPLMPRMYMALAQEDRHPVTDILRQTPEIPDSAQWALFLRNHDELTLEMVTDDERDYLWRTYANDSRARINLGIRRRLAPLLENDRRKIQLLNALLLSMPGTPVLYYGDEIGMGDNFYLGDRDGVRTPMQWSADRNGGFSKADPQQLYLPPIMDANYGYQTINVEAQQRDPSSLLNWTRRMIQVRKTHAAFGRGSLTFLYPRNRKILAYLREHEGQTLLCVFNLARSAQAVELDLSAHAGAVPVELTGNSAFPPIGDLTYMLTLPAYGFYWFILAGEEEEPRWHVAPPEVAPDYITLIASDGWQSLFTDRQKRLMEQDVLPGFVARQRWFGAKDATSLRFDSRPLATFEGARGSYPLAVCAASMAESDSQAYFLPFSAKWGSDNVRVGAPLLPFTLAKLRSGSKVGALIDAANDQDFIRDVAWAMGENNIIEAENGKVVFSAGPDWVPLPEDAPIRAVGGEQSNVSIIIDERIMLKIYRRLRAGTQPELEIARFLTEVARYPNTPEFLGAVEYVTDTGEHTALAIAFSFVQNQGDAWTALVDGLDRSLEDLTLRQDKKATVESDLERLYTFPLDLAVRLGKRTGEMHRAFATPTDDPAFASEPISEDDISRWAQTLRDESGRVLGELERRMVSLPEAARHHVATLLGVREALDDRIAAIDATAPLGIKTRIHGDYHLGQVLVSKDDVIIIDFEGEPRRSLAERREKSSPLRDVAGMLRSIDYVASAAVDRFATRKGELPDHAVAVATAWRNRASRDFLSAYLDAVQGTQICPEDRQAAESLLDLFLLQKGFYEIAYEAANRPHWLSIPLRNVVDLLTGTRAYQI</sequence>
<evidence type="ECO:0000256" key="1">
    <source>
        <dbReference type="ARBA" id="ARBA00001595"/>
    </source>
</evidence>
<dbReference type="HOGENOM" id="CLU_007635_1_1_5"/>
<evidence type="ECO:0000256" key="8">
    <source>
        <dbReference type="SAM" id="MobiDB-lite"/>
    </source>
</evidence>
<evidence type="ECO:0000256" key="7">
    <source>
        <dbReference type="ARBA" id="ARBA00031378"/>
    </source>
</evidence>
<evidence type="ECO:0000313" key="10">
    <source>
        <dbReference type="EMBL" id="BAQ15613.1"/>
    </source>
</evidence>
<dbReference type="Gene3D" id="3.90.400.10">
    <property type="entry name" value="Oligo-1,6-glucosidase, Domain 2"/>
    <property type="match status" value="1"/>
</dbReference>
<dbReference type="PANTHER" id="PTHR10357">
    <property type="entry name" value="ALPHA-AMYLASE FAMILY MEMBER"/>
    <property type="match status" value="1"/>
</dbReference>
<dbReference type="OrthoDB" id="9805159at2"/>
<evidence type="ECO:0000259" key="9">
    <source>
        <dbReference type="SMART" id="SM00642"/>
    </source>
</evidence>
<dbReference type="CDD" id="cd11334">
    <property type="entry name" value="AmyAc_TreS"/>
    <property type="match status" value="1"/>
</dbReference>
<evidence type="ECO:0000256" key="3">
    <source>
        <dbReference type="ARBA" id="ARBA00012619"/>
    </source>
</evidence>
<feature type="domain" description="Glycosyl hydrolase family 13 catalytic" evidence="9">
    <location>
        <begin position="46"/>
        <end position="445"/>
    </location>
</feature>
<dbReference type="AlphaFoldDB" id="A0A0A8JXT9"/>
<dbReference type="STRING" id="1384459.GL4_0143"/>
<reference evidence="10 11" key="1">
    <citation type="submission" date="2014-09" db="EMBL/GenBank/DDBJ databases">
        <title>Genome sequencing of Methyloceanibacter caenitepidi Gela4.</title>
        <authorList>
            <person name="Takeuchi M."/>
            <person name="Susumu S."/>
            <person name="Kamagata Y."/>
            <person name="Oshima K."/>
            <person name="Hattori M."/>
            <person name="Iwasaki W."/>
        </authorList>
    </citation>
    <scope>NUCLEOTIDE SEQUENCE [LARGE SCALE GENOMIC DNA]</scope>
    <source>
        <strain evidence="10 11">Gela4</strain>
    </source>
</reference>
<accession>A0A0A8JXT9</accession>
<dbReference type="SUPFAM" id="SSF51011">
    <property type="entry name" value="Glycosyl hydrolase domain"/>
    <property type="match status" value="1"/>
</dbReference>
<dbReference type="InterPro" id="IPR017853">
    <property type="entry name" value="GH"/>
</dbReference>
<dbReference type="SUPFAM" id="SSF51445">
    <property type="entry name" value="(Trans)glycosidases"/>
    <property type="match status" value="1"/>
</dbReference>
<evidence type="ECO:0000256" key="5">
    <source>
        <dbReference type="ARBA" id="ARBA00022837"/>
    </source>
</evidence>
<dbReference type="InterPro" id="IPR012811">
    <property type="entry name" value="TreS_maltokin_C_dom"/>
</dbReference>
<dbReference type="Proteomes" id="UP000031643">
    <property type="component" value="Chromosome"/>
</dbReference>
<feature type="region of interest" description="Disordered" evidence="8">
    <location>
        <begin position="1"/>
        <end position="25"/>
    </location>
</feature>
<keyword evidence="5" id="KW-0106">Calcium</keyword>
<keyword evidence="11" id="KW-1185">Reference proteome</keyword>
<dbReference type="PANTHER" id="PTHR10357:SF219">
    <property type="entry name" value="MALTOSE ALPHA-D-GLUCOSYLTRANSFERASE"/>
    <property type="match status" value="1"/>
</dbReference>
<dbReference type="EMBL" id="AP014648">
    <property type="protein sequence ID" value="BAQ15613.1"/>
    <property type="molecule type" value="Genomic_DNA"/>
</dbReference>
<dbReference type="NCBIfam" id="TIGR02457">
    <property type="entry name" value="TreS_Cterm"/>
    <property type="match status" value="1"/>
</dbReference>
<dbReference type="InterPro" id="IPR013780">
    <property type="entry name" value="Glyco_hydro_b"/>
</dbReference>
<keyword evidence="6 10" id="KW-0413">Isomerase</keyword>
<name>A0A0A8JXT9_9HYPH</name>
<evidence type="ECO:0000256" key="4">
    <source>
        <dbReference type="ARBA" id="ARBA00022723"/>
    </source>
</evidence>
<comment type="catalytic activity">
    <reaction evidence="1">
        <text>D-maltose = alpha,alpha-trehalose</text>
        <dbReference type="Rhea" id="RHEA:15145"/>
        <dbReference type="ChEBI" id="CHEBI:16551"/>
        <dbReference type="ChEBI" id="CHEBI:17306"/>
        <dbReference type="EC" id="5.4.99.16"/>
    </reaction>
</comment>
<evidence type="ECO:0000313" key="11">
    <source>
        <dbReference type="Proteomes" id="UP000031643"/>
    </source>
</evidence>
<dbReference type="InterPro" id="IPR045857">
    <property type="entry name" value="O16G_dom_2"/>
</dbReference>
<dbReference type="Gene3D" id="3.20.20.80">
    <property type="entry name" value="Glycosidases"/>
    <property type="match status" value="1"/>
</dbReference>
<dbReference type="InterPro" id="IPR032091">
    <property type="entry name" value="Malt_amylase-like_C"/>
</dbReference>
<dbReference type="KEGG" id="mcg:GL4_0143"/>
<dbReference type="Gene3D" id="2.60.40.1180">
    <property type="entry name" value="Golgi alpha-mannosidase II"/>
    <property type="match status" value="1"/>
</dbReference>
<dbReference type="InterPro" id="IPR011009">
    <property type="entry name" value="Kinase-like_dom_sf"/>
</dbReference>
<dbReference type="SMART" id="SM00642">
    <property type="entry name" value="Aamy"/>
    <property type="match status" value="1"/>
</dbReference>
<dbReference type="InterPro" id="IPR012810">
    <property type="entry name" value="TreS/a-amylase_N"/>
</dbReference>
<dbReference type="FunFam" id="3.20.20.80:FF:000055">
    <property type="entry name" value="Trehalose synthase"/>
    <property type="match status" value="1"/>
</dbReference>
<proteinExistence type="inferred from homology"/>
<dbReference type="Gene3D" id="3.90.1200.10">
    <property type="match status" value="1"/>
</dbReference>
<dbReference type="NCBIfam" id="TIGR02456">
    <property type="entry name" value="treS_nterm"/>
    <property type="match status" value="1"/>
</dbReference>
<gene>
    <name evidence="10" type="ORF">GL4_0143</name>
</gene>
<dbReference type="Pfam" id="PF16657">
    <property type="entry name" value="Malt_amylase_C"/>
    <property type="match status" value="1"/>
</dbReference>
<dbReference type="Pfam" id="PF00128">
    <property type="entry name" value="Alpha-amylase"/>
    <property type="match status" value="2"/>
</dbReference>
<organism evidence="10 11">
    <name type="scientific">Methyloceanibacter caenitepidi</name>
    <dbReference type="NCBI Taxonomy" id="1384459"/>
    <lineage>
        <taxon>Bacteria</taxon>
        <taxon>Pseudomonadati</taxon>
        <taxon>Pseudomonadota</taxon>
        <taxon>Alphaproteobacteria</taxon>
        <taxon>Hyphomicrobiales</taxon>
        <taxon>Hyphomicrobiaceae</taxon>
        <taxon>Methyloceanibacter</taxon>
    </lineage>
</organism>
<dbReference type="RefSeq" id="WP_082025374.1">
    <property type="nucleotide sequence ID" value="NZ_AP014648.1"/>
</dbReference>
<keyword evidence="4" id="KW-0479">Metal-binding</keyword>
<evidence type="ECO:0000256" key="2">
    <source>
        <dbReference type="ARBA" id="ARBA00005496"/>
    </source>
</evidence>
<dbReference type="GO" id="GO:0046872">
    <property type="term" value="F:metal ion binding"/>
    <property type="evidence" value="ECO:0007669"/>
    <property type="project" value="UniProtKB-KW"/>
</dbReference>
<dbReference type="EC" id="5.4.99.16" evidence="3"/>
<protein>
    <recommendedName>
        <fullName evidence="3">maltose alpha-D-glucosyltransferase</fullName>
        <ecNumber evidence="3">5.4.99.16</ecNumber>
    </recommendedName>
    <alternativeName>
        <fullName evidence="7">Maltose alpha-D-glucosyltransferase</fullName>
    </alternativeName>
</protein>
<dbReference type="GO" id="GO:0047471">
    <property type="term" value="F:maltose alpha-D-glucosyltransferase activity"/>
    <property type="evidence" value="ECO:0007669"/>
    <property type="project" value="UniProtKB-EC"/>
</dbReference>
<comment type="similarity">
    <text evidence="2">Belongs to the glycosyl hydrolase 13 family. TreS subfamily.</text>
</comment>